<comment type="similarity">
    <text evidence="1">Belongs to the iron/ascorbate-dependent oxidoreductase family.</text>
</comment>
<dbReference type="GO" id="GO:0046872">
    <property type="term" value="F:metal ion binding"/>
    <property type="evidence" value="ECO:0007669"/>
    <property type="project" value="UniProtKB-KW"/>
</dbReference>
<evidence type="ECO:0000313" key="8">
    <source>
        <dbReference type="Proteomes" id="UP001161247"/>
    </source>
</evidence>
<dbReference type="GO" id="GO:0016706">
    <property type="term" value="F:2-oxoglutarate-dependent dioxygenase activity"/>
    <property type="evidence" value="ECO:0007669"/>
    <property type="project" value="UniProtKB-ARBA"/>
</dbReference>
<dbReference type="Proteomes" id="UP001161247">
    <property type="component" value="Chromosome 9"/>
</dbReference>
<dbReference type="GO" id="GO:0002238">
    <property type="term" value="P:response to molecule of fungal origin"/>
    <property type="evidence" value="ECO:0007669"/>
    <property type="project" value="UniProtKB-ARBA"/>
</dbReference>
<proteinExistence type="inferred from homology"/>
<dbReference type="FunFam" id="2.60.120.330:FF:000005">
    <property type="entry name" value="1-aminocyclopropane-1-carboxylate oxidase homolog 1"/>
    <property type="match status" value="1"/>
</dbReference>
<keyword evidence="4" id="KW-0560">Oxidoreductase</keyword>
<dbReference type="InterPro" id="IPR005123">
    <property type="entry name" value="Oxoglu/Fe-dep_dioxygenase_dom"/>
</dbReference>
<reference evidence="7" key="1">
    <citation type="submission" date="2023-03" db="EMBL/GenBank/DDBJ databases">
        <authorList>
            <person name="Julca I."/>
        </authorList>
    </citation>
    <scope>NUCLEOTIDE SEQUENCE</scope>
</reference>
<sequence>MVFAREDEVDYDRKSEVQAFDETKSGVKGLVDAGVTKIPRIFIHPQCSLERNPNSSKRQFSFPVIDLQDIHTNPGRRKEIVDKVRDASETLGFFNVINHGIPENKSLEMIEGVRRFFEQATAAKKQWYTRDITKTVVHNSNFDLLTSPAANWRDSFYAIMAPDVPSPDELPQACRHHQSAQDIHYQKGILENRSSNFGYKGSAELTFPIIDLDGTHTNPTKRREIVDKVRDASETWGFFQVVNHGIPNSVLEEMIQGTRRFFEEDDEVKMQLYTRDLTKKVIYNSNFDLYSSPAANWRDSMLCVMAPNTPSPDELPQACREILMEYSKEVMNLGCLLFELLSEGLGLHPSYLKDIDCTEGLSVIFNYYPECPQPELTIGTTNHSDNDFITVLLQDQLGGLQVMHQNQWIDVPPTPGALVINIGDLLQLISNDKYKSVEHRVLANRVGPRISVASFFFTGPLPTGKIYGPIKDILTDKNPPRYRETTVKEYHDHFCGKGLDGTSSLSHFKL</sequence>
<dbReference type="GO" id="GO:0009805">
    <property type="term" value="P:coumarin biosynthetic process"/>
    <property type="evidence" value="ECO:0007669"/>
    <property type="project" value="UniProtKB-ARBA"/>
</dbReference>
<feature type="domain" description="Fe2OG dioxygenase" evidence="6">
    <location>
        <begin position="359"/>
        <end position="460"/>
    </location>
</feature>
<dbReference type="Pfam" id="PF03171">
    <property type="entry name" value="2OG-FeII_Oxy"/>
    <property type="match status" value="1"/>
</dbReference>
<keyword evidence="2" id="KW-0479">Metal-binding</keyword>
<name>A0AAV1EEX6_OLDCO</name>
<evidence type="ECO:0000256" key="2">
    <source>
        <dbReference type="ARBA" id="ARBA00022723"/>
    </source>
</evidence>
<evidence type="ECO:0000259" key="6">
    <source>
        <dbReference type="PROSITE" id="PS51471"/>
    </source>
</evidence>
<evidence type="ECO:0000256" key="4">
    <source>
        <dbReference type="ARBA" id="ARBA00023002"/>
    </source>
</evidence>
<dbReference type="PROSITE" id="PS51471">
    <property type="entry name" value="FE2OG_OXY"/>
    <property type="match status" value="1"/>
</dbReference>
<evidence type="ECO:0000256" key="1">
    <source>
        <dbReference type="ARBA" id="ARBA00008056"/>
    </source>
</evidence>
<gene>
    <name evidence="7" type="ORF">OLC1_LOCUS24143</name>
</gene>
<accession>A0AAV1EEX6</accession>
<dbReference type="SUPFAM" id="SSF51197">
    <property type="entry name" value="Clavaminate synthase-like"/>
    <property type="match status" value="2"/>
</dbReference>
<dbReference type="PANTHER" id="PTHR10209">
    <property type="entry name" value="OXIDOREDUCTASE, 2OG-FE II OXYGENASE FAMILY PROTEIN"/>
    <property type="match status" value="1"/>
</dbReference>
<dbReference type="Gene3D" id="2.60.120.330">
    <property type="entry name" value="B-lactam Antibiotic, Isopenicillin N Synthase, Chain"/>
    <property type="match status" value="2"/>
</dbReference>
<evidence type="ECO:0000256" key="5">
    <source>
        <dbReference type="ARBA" id="ARBA00023004"/>
    </source>
</evidence>
<dbReference type="AlphaFoldDB" id="A0AAV1EEX6"/>
<evidence type="ECO:0000256" key="3">
    <source>
        <dbReference type="ARBA" id="ARBA00022896"/>
    </source>
</evidence>
<keyword evidence="5" id="KW-0408">Iron</keyword>
<dbReference type="InterPro" id="IPR026992">
    <property type="entry name" value="DIOX_N"/>
</dbReference>
<keyword evidence="3" id="KW-0847">Vitamin C</keyword>
<evidence type="ECO:0000313" key="7">
    <source>
        <dbReference type="EMBL" id="CAI9118224.1"/>
    </source>
</evidence>
<dbReference type="InterPro" id="IPR044861">
    <property type="entry name" value="IPNS-like_FE2OG_OXY"/>
</dbReference>
<dbReference type="GO" id="GO:0031418">
    <property type="term" value="F:L-ascorbic acid binding"/>
    <property type="evidence" value="ECO:0007669"/>
    <property type="project" value="UniProtKB-KW"/>
</dbReference>
<organism evidence="7 8">
    <name type="scientific">Oldenlandia corymbosa var. corymbosa</name>
    <dbReference type="NCBI Taxonomy" id="529605"/>
    <lineage>
        <taxon>Eukaryota</taxon>
        <taxon>Viridiplantae</taxon>
        <taxon>Streptophyta</taxon>
        <taxon>Embryophyta</taxon>
        <taxon>Tracheophyta</taxon>
        <taxon>Spermatophyta</taxon>
        <taxon>Magnoliopsida</taxon>
        <taxon>eudicotyledons</taxon>
        <taxon>Gunneridae</taxon>
        <taxon>Pentapetalae</taxon>
        <taxon>asterids</taxon>
        <taxon>lamiids</taxon>
        <taxon>Gentianales</taxon>
        <taxon>Rubiaceae</taxon>
        <taxon>Rubioideae</taxon>
        <taxon>Spermacoceae</taxon>
        <taxon>Hedyotis-Oldenlandia complex</taxon>
        <taxon>Oldenlandia</taxon>
    </lineage>
</organism>
<protein>
    <submittedName>
        <fullName evidence="7">OLC1v1019759C1</fullName>
    </submittedName>
</protein>
<dbReference type="Pfam" id="PF14226">
    <property type="entry name" value="DIOX_N"/>
    <property type="match status" value="2"/>
</dbReference>
<keyword evidence="8" id="KW-1185">Reference proteome</keyword>
<dbReference type="PANTHER" id="PTHR10209:SF791">
    <property type="entry name" value="1-AMINOCYCLOPROPANE-1-CARBOXYLATE OXIDASE HOMOLOG 1"/>
    <property type="match status" value="1"/>
</dbReference>
<dbReference type="EMBL" id="OX459126">
    <property type="protein sequence ID" value="CAI9118224.1"/>
    <property type="molecule type" value="Genomic_DNA"/>
</dbReference>
<dbReference type="InterPro" id="IPR027443">
    <property type="entry name" value="IPNS-like_sf"/>
</dbReference>